<dbReference type="AlphaFoldDB" id="A0A1I0U6N4"/>
<dbReference type="EMBL" id="FOJO01000024">
    <property type="protein sequence ID" value="SFA59497.1"/>
    <property type="molecule type" value="Genomic_DNA"/>
</dbReference>
<sequence>MTKEFSIAARYHGAGIAQERLDGVAYGRRLPSVTVEMVDAKNDLGDFLLRGAGAIAVEGAQHPALAGALLTRQARVRGNGAAMQG</sequence>
<proteinExistence type="predicted"/>
<evidence type="ECO:0000313" key="2">
    <source>
        <dbReference type="Proteomes" id="UP000182312"/>
    </source>
</evidence>
<evidence type="ECO:0000313" key="1">
    <source>
        <dbReference type="EMBL" id="SFA59497.1"/>
    </source>
</evidence>
<dbReference type="Proteomes" id="UP000182312">
    <property type="component" value="Unassembled WGS sequence"/>
</dbReference>
<protein>
    <submittedName>
        <fullName evidence="1">Uncharacterized protein</fullName>
    </submittedName>
</protein>
<accession>A0A1I0U6N4</accession>
<organism evidence="1 2">
    <name type="scientific">Paracoccus halophilus</name>
    <dbReference type="NCBI Taxonomy" id="376733"/>
    <lineage>
        <taxon>Bacteria</taxon>
        <taxon>Pseudomonadati</taxon>
        <taxon>Pseudomonadota</taxon>
        <taxon>Alphaproteobacteria</taxon>
        <taxon>Rhodobacterales</taxon>
        <taxon>Paracoccaceae</taxon>
        <taxon>Paracoccus</taxon>
    </lineage>
</organism>
<name>A0A1I0U6N4_9RHOB</name>
<gene>
    <name evidence="1" type="ORF">SAMN04487972_12436</name>
</gene>
<reference evidence="1 2" key="1">
    <citation type="submission" date="2016-10" db="EMBL/GenBank/DDBJ databases">
        <authorList>
            <person name="de Groot N.N."/>
        </authorList>
    </citation>
    <scope>NUCLEOTIDE SEQUENCE [LARGE SCALE GENOMIC DNA]</scope>
    <source>
        <strain evidence="1 2">CGMCC 1.6117</strain>
    </source>
</reference>